<feature type="domain" description="RanBD1" evidence="3">
    <location>
        <begin position="1239"/>
        <end position="1375"/>
    </location>
</feature>
<dbReference type="PANTHER" id="PTHR23138:SF87">
    <property type="entry name" value="E3 SUMO-PROTEIN LIGASE RANBP2"/>
    <property type="match status" value="1"/>
</dbReference>
<feature type="domain" description="RanBD1" evidence="3">
    <location>
        <begin position="1059"/>
        <end position="1193"/>
    </location>
</feature>
<sequence>MTIEQQIEILGSSFDNVLHESFEDRVVYIQVGQKFKPENDVPLTKNRYQASVLLCNGNILTMLRAAITLSHPNNSLPQKFVHFDKLIALSAQLETDPEFDRFQHYARALLYQRIGDYLLLSQKEKENVVENTVHMSLVAYSLALEHLLLLAPSGNDVLSGAAALSILEVHALLAHNIMRVSNGVAAVKDLRNGKDVGSKLLKLFTEEEQTEGNSFLLSDAPFRVNMFNGVPMIDKPKLAKVMWSAVGKHNFLERVAWLFANDSYYAECNYSFIDEWLVGLKVPQTFEDDYVSSRTLTVIDVKMFLFGLSEWMLLSHTNREEQFQLNNLLYSMPAEKPIDVQIRFWNSIVQGESENRRNSVLTSKVQVAKGLESLHLMSPKCTDRRILHAIMTFVSTCIDGNTIPEDLGFQILHPYAEEIIRSVKHDPYCADAKKFMKSVKFDKLDLMTLVEPASTAESDEILKSDASFVLARYYLKYDDFANAEKYAKMVDESRAPNMKRWMEKLYSRWVHAEVDGDLNTMLHDKLKEAEEAVRKDEEQQLRQDQRDPNDTTCNDSFHTVAESLSNTINTMNDNSTHEGTPLATPVINSPAVSRLLSSSQKSFNVRLENESQARANLERKVYEEHQKTKAELEELKRHMNEFFTKFKQGEEKKPEEEDDDKELIEEAVNALCEAYQRLEGPYTEAKAKIAKDKEVVRKAKPLGEIFLAHKEKSALEEKEHMKSVMEFQMQLNQAMNDGFSKLQEAISNMAMRKQAAAMVLRLQDVHVQQSLINTMNIAQVQQQYQQVLLQQSLQCQQVIQQAQHAVLSAKTYERGSLVRSQASIASTQPIVTATIPTASEVKLPEPSAAATSTAPTFSFKTSVTTTAQEKPQKEQEAQNEQSDDEGAEYEPEVHFTPLIPLPDEIEVKTGEEDEEVKFLGRAKLYRWDEGQWKERGIGDLKILRNEKNSSTRIVMRREQVHKICANHKITSTMTLTPMQNAQNAYVWFCKDFSDSEVGSDEKLAARFKEDNAAKFKKAFEEAIEWAKAKDVELPVPAEAGPKKDESDDERAAEYEPDVQFAPVIPLPPKIEVKTGEEGEEVMFMARSKLYRWTDGQWKERGTGDIKILRNEDKGSTRIVMRREQVHNLCANHKITATMTLTPMQNAQNAYVWFCKDFSDSEDGSDEKLAARFKEENAVKFKEAFEQAVEWAKSKEASSAPASQEEDSERKEPEQPGNEQEAQNEQAEDEEATEYEPQVQFTPLIPLPDEIEVTTGEEDEEVKFLGRAKLYRWDEGQWKERGIGELKILRNENTGSTRIVMRRDQIYNLCANHKIYATMSLTPMQKIQNAFSWFCKDFSETESDMGDDEMFAARFKEDVAKEFKAAFEEAVEWMKSKGASCSTTQTDQAVVHTSTSTDGLSAKRAVPQFPVGPMKLEDDDEEAEYDRFENVTVKKFVGKIGEQGALSDNFEVRGTGSLILWHSKSLKRYRATVGESNSVNLLIGANCVHHVSRSQKSVVVDCEDYASGSRKEERMVLCFGTDVEAHRFRDVVGGIVEEMQKGGQAE</sequence>
<evidence type="ECO:0000313" key="4">
    <source>
        <dbReference type="Proteomes" id="UP000095287"/>
    </source>
</evidence>
<dbReference type="Gene3D" id="2.30.29.30">
    <property type="entry name" value="Pleckstrin-homology domain (PH domain)/Phosphotyrosine-binding domain (PTB)"/>
    <property type="match status" value="3"/>
</dbReference>
<feature type="domain" description="RanBD1" evidence="3">
    <location>
        <begin position="894"/>
        <end position="1028"/>
    </location>
</feature>
<feature type="compositionally biased region" description="Acidic residues" evidence="2">
    <location>
        <begin position="881"/>
        <end position="890"/>
    </location>
</feature>
<name>A0A1I8A264_9BILA</name>
<dbReference type="InterPro" id="IPR011993">
    <property type="entry name" value="PH-like_dom_sf"/>
</dbReference>
<feature type="region of interest" description="Disordered" evidence="2">
    <location>
        <begin position="1191"/>
        <end position="1244"/>
    </location>
</feature>
<dbReference type="WBParaSite" id="L893_g3226.t1">
    <property type="protein sequence ID" value="L893_g3226.t1"/>
    <property type="gene ID" value="L893_g3226"/>
</dbReference>
<feature type="compositionally biased region" description="Low complexity" evidence="2">
    <location>
        <begin position="846"/>
        <end position="862"/>
    </location>
</feature>
<keyword evidence="4" id="KW-1185">Reference proteome</keyword>
<proteinExistence type="predicted"/>
<dbReference type="Pfam" id="PF00638">
    <property type="entry name" value="Ran_BP1"/>
    <property type="match status" value="3"/>
</dbReference>
<feature type="coiled-coil region" evidence="1">
    <location>
        <begin position="615"/>
        <end position="645"/>
    </location>
</feature>
<dbReference type="PANTHER" id="PTHR23138">
    <property type="entry name" value="RAN BINDING PROTEIN"/>
    <property type="match status" value="1"/>
</dbReference>
<feature type="compositionally biased region" description="Low complexity" evidence="2">
    <location>
        <begin position="1214"/>
        <end position="1224"/>
    </location>
</feature>
<dbReference type="GO" id="GO:0005737">
    <property type="term" value="C:cytoplasm"/>
    <property type="evidence" value="ECO:0007669"/>
    <property type="project" value="TreeGrafter"/>
</dbReference>
<organism evidence="4 5">
    <name type="scientific">Steinernema glaseri</name>
    <dbReference type="NCBI Taxonomy" id="37863"/>
    <lineage>
        <taxon>Eukaryota</taxon>
        <taxon>Metazoa</taxon>
        <taxon>Ecdysozoa</taxon>
        <taxon>Nematoda</taxon>
        <taxon>Chromadorea</taxon>
        <taxon>Rhabditida</taxon>
        <taxon>Tylenchina</taxon>
        <taxon>Panagrolaimomorpha</taxon>
        <taxon>Strongyloidoidea</taxon>
        <taxon>Steinernematidae</taxon>
        <taxon>Steinernema</taxon>
    </lineage>
</organism>
<evidence type="ECO:0000259" key="3">
    <source>
        <dbReference type="PROSITE" id="PS50196"/>
    </source>
</evidence>
<accession>A0A1I8A264</accession>
<dbReference type="FunFam" id="2.30.29.30:FF:000018">
    <property type="entry name" value="E3 SUMO-protein ligase RanBP2"/>
    <property type="match status" value="3"/>
</dbReference>
<keyword evidence="1" id="KW-0175">Coiled coil</keyword>
<dbReference type="InterPro" id="IPR000156">
    <property type="entry name" value="Ran_bind_dom"/>
</dbReference>
<dbReference type="PROSITE" id="PS50196">
    <property type="entry name" value="RANBD1"/>
    <property type="match status" value="3"/>
</dbReference>
<feature type="region of interest" description="Disordered" evidence="2">
    <location>
        <begin position="530"/>
        <end position="556"/>
    </location>
</feature>
<feature type="region of interest" description="Disordered" evidence="2">
    <location>
        <begin position="844"/>
        <end position="895"/>
    </location>
</feature>
<feature type="compositionally biased region" description="Basic and acidic residues" evidence="2">
    <location>
        <begin position="530"/>
        <end position="549"/>
    </location>
</feature>
<evidence type="ECO:0000313" key="5">
    <source>
        <dbReference type="WBParaSite" id="L893_g3226.t1"/>
    </source>
</evidence>
<dbReference type="SMART" id="SM00160">
    <property type="entry name" value="RanBD"/>
    <property type="match status" value="3"/>
</dbReference>
<dbReference type="SUPFAM" id="SSF50729">
    <property type="entry name" value="PH domain-like"/>
    <property type="match status" value="3"/>
</dbReference>
<dbReference type="CDD" id="cd00835">
    <property type="entry name" value="RanBD_family"/>
    <property type="match status" value="3"/>
</dbReference>
<dbReference type="GO" id="GO:0005096">
    <property type="term" value="F:GTPase activator activity"/>
    <property type="evidence" value="ECO:0007669"/>
    <property type="project" value="TreeGrafter"/>
</dbReference>
<evidence type="ECO:0000256" key="1">
    <source>
        <dbReference type="SAM" id="Coils"/>
    </source>
</evidence>
<reference evidence="5" key="1">
    <citation type="submission" date="2016-11" db="UniProtKB">
        <authorList>
            <consortium name="WormBaseParasite"/>
        </authorList>
    </citation>
    <scope>IDENTIFICATION</scope>
</reference>
<dbReference type="InterPro" id="IPR045255">
    <property type="entry name" value="RanBP1-like"/>
</dbReference>
<protein>
    <submittedName>
        <fullName evidence="5">RanBD1 domain-containing protein</fullName>
    </submittedName>
</protein>
<dbReference type="Proteomes" id="UP000095287">
    <property type="component" value="Unplaced"/>
</dbReference>
<evidence type="ECO:0000256" key="2">
    <source>
        <dbReference type="SAM" id="MobiDB-lite"/>
    </source>
</evidence>
<dbReference type="GO" id="GO:0005643">
    <property type="term" value="C:nuclear pore"/>
    <property type="evidence" value="ECO:0007669"/>
    <property type="project" value="TreeGrafter"/>
</dbReference>